<feature type="domain" description="Peptidase M20 dimerisation" evidence="4">
    <location>
        <begin position="193"/>
        <end position="268"/>
    </location>
</feature>
<evidence type="ECO:0000313" key="5">
    <source>
        <dbReference type="EMBL" id="PRR79069.1"/>
    </source>
</evidence>
<dbReference type="CDD" id="cd08021">
    <property type="entry name" value="M20_Acy1_YhaA-like"/>
    <property type="match status" value="1"/>
</dbReference>
<dbReference type="Gene3D" id="3.30.70.360">
    <property type="match status" value="1"/>
</dbReference>
<dbReference type="EMBL" id="PVXO01000032">
    <property type="protein sequence ID" value="PRR79069.1"/>
    <property type="molecule type" value="Genomic_DNA"/>
</dbReference>
<dbReference type="AlphaFoldDB" id="A0A2T0B5B0"/>
<keyword evidence="3" id="KW-0464">Manganese</keyword>
<keyword evidence="6" id="KW-1185">Reference proteome</keyword>
<evidence type="ECO:0000256" key="3">
    <source>
        <dbReference type="PIRSR" id="PIRSR005962-1"/>
    </source>
</evidence>
<evidence type="ECO:0000256" key="1">
    <source>
        <dbReference type="ARBA" id="ARBA00006153"/>
    </source>
</evidence>
<dbReference type="FunFam" id="3.30.70.360:FF:000014">
    <property type="entry name" value="N-acyl-L-amino acid amidohydrolase"/>
    <property type="match status" value="1"/>
</dbReference>
<comment type="cofactor">
    <cofactor evidence="3">
        <name>Mn(2+)</name>
        <dbReference type="ChEBI" id="CHEBI:29035"/>
    </cofactor>
    <text evidence="3">The Mn(2+) ion enhances activity.</text>
</comment>
<name>A0A2T0B5B0_9CLOT</name>
<feature type="binding site" evidence="3">
    <location>
        <position position="104"/>
    </location>
    <ligand>
        <name>Mn(2+)</name>
        <dbReference type="ChEBI" id="CHEBI:29035"/>
        <label>2</label>
    </ligand>
</feature>
<feature type="binding site" evidence="3">
    <location>
        <position position="106"/>
    </location>
    <ligand>
        <name>Mn(2+)</name>
        <dbReference type="ChEBI" id="CHEBI:29035"/>
        <label>2</label>
    </ligand>
</feature>
<dbReference type="InterPro" id="IPR036264">
    <property type="entry name" value="Bact_exopeptidase_dim_dom"/>
</dbReference>
<feature type="binding site" evidence="3">
    <location>
        <position position="367"/>
    </location>
    <ligand>
        <name>Mn(2+)</name>
        <dbReference type="ChEBI" id="CHEBI:29035"/>
        <label>2</label>
    </ligand>
</feature>
<gene>
    <name evidence="5" type="primary">amaA</name>
    <name evidence="5" type="ORF">CLLI_11100</name>
</gene>
<dbReference type="InterPro" id="IPR002933">
    <property type="entry name" value="Peptidase_M20"/>
</dbReference>
<evidence type="ECO:0000313" key="6">
    <source>
        <dbReference type="Proteomes" id="UP000239706"/>
    </source>
</evidence>
<feature type="binding site" evidence="3">
    <location>
        <position position="140"/>
    </location>
    <ligand>
        <name>Mn(2+)</name>
        <dbReference type="ChEBI" id="CHEBI:29035"/>
        <label>2</label>
    </ligand>
</feature>
<dbReference type="GO" id="GO:0004046">
    <property type="term" value="F:aminoacylase activity"/>
    <property type="evidence" value="ECO:0007669"/>
    <property type="project" value="UniProtKB-EC"/>
</dbReference>
<dbReference type="SUPFAM" id="SSF53187">
    <property type="entry name" value="Zn-dependent exopeptidases"/>
    <property type="match status" value="1"/>
</dbReference>
<dbReference type="NCBIfam" id="TIGR01891">
    <property type="entry name" value="amidohydrolases"/>
    <property type="match status" value="1"/>
</dbReference>
<comment type="similarity">
    <text evidence="1">Belongs to the peptidase M20 family.</text>
</comment>
<accession>A0A2T0B5B0</accession>
<organism evidence="5 6">
    <name type="scientific">Clostridium liquoris</name>
    <dbReference type="NCBI Taxonomy" id="1289519"/>
    <lineage>
        <taxon>Bacteria</taxon>
        <taxon>Bacillati</taxon>
        <taxon>Bacillota</taxon>
        <taxon>Clostridia</taxon>
        <taxon>Eubacteriales</taxon>
        <taxon>Clostridiaceae</taxon>
        <taxon>Clostridium</taxon>
    </lineage>
</organism>
<dbReference type="Gene3D" id="3.40.630.10">
    <property type="entry name" value="Zn peptidases"/>
    <property type="match status" value="1"/>
</dbReference>
<dbReference type="InterPro" id="IPR017439">
    <property type="entry name" value="Amidohydrolase"/>
</dbReference>
<comment type="caution">
    <text evidence="5">The sequence shown here is derived from an EMBL/GenBank/DDBJ whole genome shotgun (WGS) entry which is preliminary data.</text>
</comment>
<dbReference type="Pfam" id="PF07687">
    <property type="entry name" value="M20_dimer"/>
    <property type="match status" value="1"/>
</dbReference>
<keyword evidence="2 5" id="KW-0378">Hydrolase</keyword>
<evidence type="ECO:0000256" key="2">
    <source>
        <dbReference type="ARBA" id="ARBA00022801"/>
    </source>
</evidence>
<dbReference type="GO" id="GO:0046872">
    <property type="term" value="F:metal ion binding"/>
    <property type="evidence" value="ECO:0007669"/>
    <property type="project" value="UniProtKB-KW"/>
</dbReference>
<keyword evidence="3" id="KW-0479">Metal-binding</keyword>
<dbReference type="Pfam" id="PF01546">
    <property type="entry name" value="Peptidase_M20"/>
    <property type="match status" value="1"/>
</dbReference>
<dbReference type="RefSeq" id="WP_242975535.1">
    <property type="nucleotide sequence ID" value="NZ_PVXO01000032.1"/>
</dbReference>
<dbReference type="InterPro" id="IPR011650">
    <property type="entry name" value="Peptidase_M20_dimer"/>
</dbReference>
<dbReference type="PIRSF" id="PIRSF005962">
    <property type="entry name" value="Pept_M20D_amidohydro"/>
    <property type="match status" value="1"/>
</dbReference>
<dbReference type="SUPFAM" id="SSF55031">
    <property type="entry name" value="Bacterial exopeptidase dimerisation domain"/>
    <property type="match status" value="1"/>
</dbReference>
<feature type="binding site" evidence="3">
    <location>
        <position position="168"/>
    </location>
    <ligand>
        <name>Mn(2+)</name>
        <dbReference type="ChEBI" id="CHEBI:29035"/>
        <label>2</label>
    </ligand>
</feature>
<dbReference type="PANTHER" id="PTHR11014:SF63">
    <property type="entry name" value="METALLOPEPTIDASE, PUTATIVE (AFU_ORTHOLOGUE AFUA_6G09600)-RELATED"/>
    <property type="match status" value="1"/>
</dbReference>
<reference evidence="5 6" key="1">
    <citation type="submission" date="2018-03" db="EMBL/GenBank/DDBJ databases">
        <title>Genome sequence of Clostridium liquoris DSM 100320.</title>
        <authorList>
            <person name="Poehlein A."/>
            <person name="Daniel R."/>
        </authorList>
    </citation>
    <scope>NUCLEOTIDE SEQUENCE [LARGE SCALE GENOMIC DNA]</scope>
    <source>
        <strain evidence="5 6">DSM 100320</strain>
    </source>
</reference>
<dbReference type="EC" id="3.5.1.14" evidence="5"/>
<evidence type="ECO:0000259" key="4">
    <source>
        <dbReference type="Pfam" id="PF07687"/>
    </source>
</evidence>
<protein>
    <submittedName>
        <fullName evidence="5">N-acyl-L-amino acid amidohydrolase</fullName>
        <ecNumber evidence="5">3.5.1.14</ecNumber>
    </submittedName>
</protein>
<proteinExistence type="inferred from homology"/>
<dbReference type="PANTHER" id="PTHR11014">
    <property type="entry name" value="PEPTIDASE M20 FAMILY MEMBER"/>
    <property type="match status" value="1"/>
</dbReference>
<dbReference type="Proteomes" id="UP000239706">
    <property type="component" value="Unassembled WGS sequence"/>
</dbReference>
<sequence length="394" mass="43134">MFNEKIEELINKELDLIISVRRDIHAHPELGMNEHRTAKVVYDNLQNLGLKIETGVGKTGVVALLEGKNPGKTLLLRGDMDALPMDELTDLPFKSQNKGVMHACGHDMHTSILLGTARVLSQMKEYINGNIKFVFQPAEECSPTGGANYMIEDGVLTNPKVDGAVALHVWDLPLGKIGLKPGPMMAQSDRIFIKIKGKSAHGSAPQLGADAIVAAGHVITALQTIVSRNISPMDSAVVTLGIIKGGYRYNVIADEVNIEGTVRTFDPHVAEIMPIRIEGIIKNVCYALGCDYEFQYVNGYPLTYNDEKLTSLVMEGLKQTIGNENIIIPDKPATGAEDFSFFNKHVPCTFMWLGCKSDINENCCVIHNPNFICDERAIPVGIKALCGVAMEFLK</sequence>